<dbReference type="Proteomes" id="UP000245206">
    <property type="component" value="Unassembled WGS sequence"/>
</dbReference>
<evidence type="ECO:0000256" key="1">
    <source>
        <dbReference type="ARBA" id="ARBA00005010"/>
    </source>
</evidence>
<sequence length="197" mass="22548">MSVKKYPIFLNLEGRNILIVGGGNACLEKLLGLEHTGANIHIISLDFMDEVKVFLEKYPNIKTETRAVTEEDLNDRDIIFLATSDPNTNKKFRTIAKEKGIWVNSVDDPKNCDFYSSSTIQIGPIQFAISTDGMFAGVSSSLRKLFEETIPDEDHELLETLFAMRRNLKEILPEKEQRRIVLKEIIQKLNSEYFHKP</sequence>
<dbReference type="PANTHER" id="PTHR35330">
    <property type="entry name" value="SIROHEME BIOSYNTHESIS PROTEIN MET8"/>
    <property type="match status" value="1"/>
</dbReference>
<evidence type="ECO:0000313" key="7">
    <source>
        <dbReference type="EMBL" id="GBF40833.1"/>
    </source>
</evidence>
<dbReference type="SUPFAM" id="SSF75615">
    <property type="entry name" value="Siroheme synthase middle domains-like"/>
    <property type="match status" value="1"/>
</dbReference>
<reference evidence="8" key="1">
    <citation type="journal article" date="2019" name="Microbiol. Immunol.">
        <title>Molecular and phenotypic characterization of Leptospira johnsonii sp. nov., Leptospira ellinghausenii sp. nov. and Leptospira ryugenii sp. nov. isolated from soil and water in Japan.</title>
        <authorList>
            <person name="Masuzawa T."/>
            <person name="Saito M."/>
            <person name="Nakao R."/>
            <person name="Nikaido Y."/>
            <person name="Matsumoto M."/>
            <person name="Ogawa M."/>
            <person name="Yokoyama M."/>
            <person name="Hidaka Y."/>
            <person name="Tomita J."/>
            <person name="Sakakibara K."/>
            <person name="Suzuki K."/>
            <person name="Yasuda S."/>
            <person name="Sato H."/>
            <person name="Yamaguchi M."/>
            <person name="Yoshida S.I."/>
            <person name="Koizumi N."/>
            <person name="Kawamura Y."/>
        </authorList>
    </citation>
    <scope>NUCLEOTIDE SEQUENCE [LARGE SCALE GENOMIC DNA]</scope>
    <source>
        <strain evidence="8">E18</strain>
    </source>
</reference>
<dbReference type="GO" id="GO:0019354">
    <property type="term" value="P:siroheme biosynthetic process"/>
    <property type="evidence" value="ECO:0007669"/>
    <property type="project" value="UniProtKB-UniPathway"/>
</dbReference>
<dbReference type="Gene3D" id="1.10.8.610">
    <property type="entry name" value="SirC, precorrin-2 dehydrogenase, C-terminal helical domain-like"/>
    <property type="match status" value="1"/>
</dbReference>
<organism evidence="7 8">
    <name type="scientific">Leptospira ellinghausenii</name>
    <dbReference type="NCBI Taxonomy" id="1917822"/>
    <lineage>
        <taxon>Bacteria</taxon>
        <taxon>Pseudomonadati</taxon>
        <taxon>Spirochaetota</taxon>
        <taxon>Spirochaetia</taxon>
        <taxon>Leptospirales</taxon>
        <taxon>Leptospiraceae</taxon>
        <taxon>Leptospira</taxon>
    </lineage>
</organism>
<evidence type="ECO:0000256" key="3">
    <source>
        <dbReference type="ARBA" id="ARBA00023002"/>
    </source>
</evidence>
<protein>
    <recommendedName>
        <fullName evidence="2">precorrin-2 dehydrogenase</fullName>
        <ecNumber evidence="2">1.3.1.76</ecNumber>
    </recommendedName>
</protein>
<dbReference type="InterPro" id="IPR036291">
    <property type="entry name" value="NAD(P)-bd_dom_sf"/>
</dbReference>
<name>A0A2P2D889_9LEPT</name>
<dbReference type="UniPathway" id="UPA00262">
    <property type="reaction ID" value="UER00222"/>
</dbReference>
<dbReference type="EC" id="1.3.1.76" evidence="2"/>
<comment type="pathway">
    <text evidence="1">Porphyrin-containing compound metabolism; siroheme biosynthesis; sirohydrochlorin from precorrin-2: step 1/1.</text>
</comment>
<dbReference type="InterPro" id="IPR042518">
    <property type="entry name" value="SirC_C"/>
</dbReference>
<evidence type="ECO:0000313" key="8">
    <source>
        <dbReference type="Proteomes" id="UP000245206"/>
    </source>
</evidence>
<accession>A0A2P2D889</accession>
<proteinExistence type="predicted"/>
<evidence type="ECO:0000256" key="5">
    <source>
        <dbReference type="ARBA" id="ARBA00023244"/>
    </source>
</evidence>
<gene>
    <name evidence="7" type="primary">cysG</name>
    <name evidence="7" type="ORF">LPTSP2_00990</name>
</gene>
<dbReference type="GO" id="GO:0043115">
    <property type="term" value="F:precorrin-2 dehydrogenase activity"/>
    <property type="evidence" value="ECO:0007669"/>
    <property type="project" value="UniProtKB-EC"/>
</dbReference>
<dbReference type="AlphaFoldDB" id="A0A2P2D889"/>
<keyword evidence="4" id="KW-0520">NAD</keyword>
<keyword evidence="5" id="KW-0627">Porphyrin biosynthesis</keyword>
<comment type="caution">
    <text evidence="7">The sequence shown here is derived from an EMBL/GenBank/DDBJ whole genome shotgun (WGS) entry which is preliminary data.</text>
</comment>
<dbReference type="Pfam" id="PF13241">
    <property type="entry name" value="NAD_binding_7"/>
    <property type="match status" value="1"/>
</dbReference>
<dbReference type="InterPro" id="IPR006367">
    <property type="entry name" value="Sirohaem_synthase_N"/>
</dbReference>
<evidence type="ECO:0000256" key="6">
    <source>
        <dbReference type="ARBA" id="ARBA00047561"/>
    </source>
</evidence>
<dbReference type="OrthoDB" id="9773765at2"/>
<keyword evidence="8" id="KW-1185">Reference proteome</keyword>
<dbReference type="Gene3D" id="3.40.50.720">
    <property type="entry name" value="NAD(P)-binding Rossmann-like Domain"/>
    <property type="match status" value="1"/>
</dbReference>
<dbReference type="GO" id="GO:0004325">
    <property type="term" value="F:ferrochelatase activity"/>
    <property type="evidence" value="ECO:0007669"/>
    <property type="project" value="InterPro"/>
</dbReference>
<evidence type="ECO:0000256" key="2">
    <source>
        <dbReference type="ARBA" id="ARBA00012400"/>
    </source>
</evidence>
<dbReference type="EMBL" id="BFAZ01000001">
    <property type="protein sequence ID" value="GBF40833.1"/>
    <property type="molecule type" value="Genomic_DNA"/>
</dbReference>
<dbReference type="PANTHER" id="PTHR35330:SF1">
    <property type="entry name" value="SIROHEME BIOSYNTHESIS PROTEIN MET8"/>
    <property type="match status" value="1"/>
</dbReference>
<dbReference type="SUPFAM" id="SSF51735">
    <property type="entry name" value="NAD(P)-binding Rossmann-fold domains"/>
    <property type="match status" value="1"/>
</dbReference>
<dbReference type="InterPro" id="IPR028161">
    <property type="entry name" value="Met8-like"/>
</dbReference>
<keyword evidence="3" id="KW-0560">Oxidoreductase</keyword>
<evidence type="ECO:0000256" key="4">
    <source>
        <dbReference type="ARBA" id="ARBA00023027"/>
    </source>
</evidence>
<dbReference type="NCBIfam" id="TIGR01470">
    <property type="entry name" value="cysG_Nterm"/>
    <property type="match status" value="1"/>
</dbReference>
<comment type="catalytic activity">
    <reaction evidence="6">
        <text>precorrin-2 + NAD(+) = sirohydrochlorin + NADH + 2 H(+)</text>
        <dbReference type="Rhea" id="RHEA:15613"/>
        <dbReference type="ChEBI" id="CHEBI:15378"/>
        <dbReference type="ChEBI" id="CHEBI:57540"/>
        <dbReference type="ChEBI" id="CHEBI:57945"/>
        <dbReference type="ChEBI" id="CHEBI:58351"/>
        <dbReference type="ChEBI" id="CHEBI:58827"/>
        <dbReference type="EC" id="1.3.1.76"/>
    </reaction>
</comment>
<dbReference type="RefSeq" id="WP_108958111.1">
    <property type="nucleotide sequence ID" value="NZ_BFAZ01000001.1"/>
</dbReference>